<comment type="caution">
    <text evidence="3">The sequence shown here is derived from an EMBL/GenBank/DDBJ whole genome shotgun (WGS) entry which is preliminary data.</text>
</comment>
<keyword evidence="2" id="KW-1133">Transmembrane helix</keyword>
<name>A0ABV8AF52_9FLAO</name>
<dbReference type="Proteomes" id="UP001595812">
    <property type="component" value="Unassembled WGS sequence"/>
</dbReference>
<organism evidence="3 4">
    <name type="scientific">Winogradskyella maritima</name>
    <dbReference type="NCBI Taxonomy" id="1517766"/>
    <lineage>
        <taxon>Bacteria</taxon>
        <taxon>Pseudomonadati</taxon>
        <taxon>Bacteroidota</taxon>
        <taxon>Flavobacteriia</taxon>
        <taxon>Flavobacteriales</taxon>
        <taxon>Flavobacteriaceae</taxon>
        <taxon>Winogradskyella</taxon>
    </lineage>
</organism>
<keyword evidence="2" id="KW-0472">Membrane</keyword>
<keyword evidence="4" id="KW-1185">Reference proteome</keyword>
<dbReference type="RefSeq" id="WP_386097589.1">
    <property type="nucleotide sequence ID" value="NZ_JBHSAT010000004.1"/>
</dbReference>
<evidence type="ECO:0000256" key="1">
    <source>
        <dbReference type="SAM" id="MobiDB-lite"/>
    </source>
</evidence>
<protein>
    <recommendedName>
        <fullName evidence="5">TonB family protein</fullName>
    </recommendedName>
</protein>
<gene>
    <name evidence="3" type="ORF">ACFOSX_04895</name>
</gene>
<sequence>MKLVDQHKAFILTFLVIGIVVLGMFSFHLKKHAEFRAESQYLVEPKTEEEIAQELKDLADANIPTTNKAFNEDQEFKQMMKNFKTVSSDDFERNTAEETAPNESDVTEELNTNDSYSDNNGYALKKDEKESFNKLKDILKKRSKNVNQADEHASGNSTLTYSLKDRVLESYKTPRYLCEEGGKVVVSIQVNQIGEVVDASINGASTASDQCLIDHAIDYAKTVRFNEGSKPKQIGTITFLFRAKG</sequence>
<keyword evidence="2" id="KW-0812">Transmembrane</keyword>
<dbReference type="EMBL" id="JBHSAT010000004">
    <property type="protein sequence ID" value="MFC3876563.1"/>
    <property type="molecule type" value="Genomic_DNA"/>
</dbReference>
<proteinExistence type="predicted"/>
<accession>A0ABV8AF52</accession>
<feature type="transmembrane region" description="Helical" evidence="2">
    <location>
        <begin position="9"/>
        <end position="29"/>
    </location>
</feature>
<feature type="region of interest" description="Disordered" evidence="1">
    <location>
        <begin position="89"/>
        <end position="123"/>
    </location>
</feature>
<feature type="compositionally biased region" description="Polar residues" evidence="1">
    <location>
        <begin position="101"/>
        <end position="120"/>
    </location>
</feature>
<evidence type="ECO:0000256" key="2">
    <source>
        <dbReference type="SAM" id="Phobius"/>
    </source>
</evidence>
<evidence type="ECO:0000313" key="4">
    <source>
        <dbReference type="Proteomes" id="UP001595812"/>
    </source>
</evidence>
<evidence type="ECO:0000313" key="3">
    <source>
        <dbReference type="EMBL" id="MFC3876563.1"/>
    </source>
</evidence>
<evidence type="ECO:0008006" key="5">
    <source>
        <dbReference type="Google" id="ProtNLM"/>
    </source>
</evidence>
<reference evidence="4" key="1">
    <citation type="journal article" date="2019" name="Int. J. Syst. Evol. Microbiol.">
        <title>The Global Catalogue of Microorganisms (GCM) 10K type strain sequencing project: providing services to taxonomists for standard genome sequencing and annotation.</title>
        <authorList>
            <consortium name="The Broad Institute Genomics Platform"/>
            <consortium name="The Broad Institute Genome Sequencing Center for Infectious Disease"/>
            <person name="Wu L."/>
            <person name="Ma J."/>
        </authorList>
    </citation>
    <scope>NUCLEOTIDE SEQUENCE [LARGE SCALE GENOMIC DNA]</scope>
    <source>
        <strain evidence="4">CECT 8979</strain>
    </source>
</reference>